<dbReference type="GO" id="GO:0072330">
    <property type="term" value="P:monocarboxylic acid biosynthetic process"/>
    <property type="evidence" value="ECO:0007669"/>
    <property type="project" value="UniProtKB-ARBA"/>
</dbReference>
<accession>A0A0G4P6A1</accession>
<sequence length="65" mass="6967">MSTTLPSIVLVPGAWTAPRAYQKLIEALEAKTFKVHCPALPTNNGQQPPNSTFDADIGDQCCPDP</sequence>
<feature type="compositionally biased region" description="Polar residues" evidence="1">
    <location>
        <begin position="41"/>
        <end position="53"/>
    </location>
</feature>
<evidence type="ECO:0000256" key="1">
    <source>
        <dbReference type="SAM" id="MobiDB-lite"/>
    </source>
</evidence>
<dbReference type="InterPro" id="IPR052897">
    <property type="entry name" value="Sec-Metab_Biosynth_Hydrolase"/>
</dbReference>
<protein>
    <submittedName>
        <fullName evidence="2">Str. FM013</fullName>
    </submittedName>
</protein>
<name>A0A0G4P6A1_PENC3</name>
<dbReference type="EMBL" id="HG793139">
    <property type="protein sequence ID" value="CRL21837.1"/>
    <property type="molecule type" value="Genomic_DNA"/>
</dbReference>
<dbReference type="PANTHER" id="PTHR37017">
    <property type="entry name" value="AB HYDROLASE-1 DOMAIN-CONTAINING PROTEIN-RELATED"/>
    <property type="match status" value="1"/>
</dbReference>
<reference evidence="2 3" key="1">
    <citation type="journal article" date="2014" name="Nat. Commun.">
        <title>Multiple recent horizontal transfers of a large genomic region in cheese making fungi.</title>
        <authorList>
            <person name="Cheeseman K."/>
            <person name="Ropars J."/>
            <person name="Renault P."/>
            <person name="Dupont J."/>
            <person name="Gouzy J."/>
            <person name="Branca A."/>
            <person name="Abraham A.L."/>
            <person name="Ceppi M."/>
            <person name="Conseiller E."/>
            <person name="Debuchy R."/>
            <person name="Malagnac F."/>
            <person name="Goarin A."/>
            <person name="Silar P."/>
            <person name="Lacoste S."/>
            <person name="Sallet E."/>
            <person name="Bensimon A."/>
            <person name="Giraud T."/>
            <person name="Brygoo Y."/>
        </authorList>
    </citation>
    <scope>NUCLEOTIDE SEQUENCE [LARGE SCALE GENOMIC DNA]</scope>
    <source>
        <strain evidence="3">FM 013</strain>
    </source>
</reference>
<organism evidence="2 3">
    <name type="scientific">Penicillium camemberti (strain FM 013)</name>
    <dbReference type="NCBI Taxonomy" id="1429867"/>
    <lineage>
        <taxon>Eukaryota</taxon>
        <taxon>Fungi</taxon>
        <taxon>Dikarya</taxon>
        <taxon>Ascomycota</taxon>
        <taxon>Pezizomycotina</taxon>
        <taxon>Eurotiomycetes</taxon>
        <taxon>Eurotiomycetidae</taxon>
        <taxon>Eurotiales</taxon>
        <taxon>Aspergillaceae</taxon>
        <taxon>Penicillium</taxon>
    </lineage>
</organism>
<evidence type="ECO:0000313" key="2">
    <source>
        <dbReference type="EMBL" id="CRL21837.1"/>
    </source>
</evidence>
<dbReference type="Proteomes" id="UP000053732">
    <property type="component" value="Unassembled WGS sequence"/>
</dbReference>
<proteinExistence type="predicted"/>
<dbReference type="GO" id="GO:0017000">
    <property type="term" value="P:antibiotic biosynthetic process"/>
    <property type="evidence" value="ECO:0007669"/>
    <property type="project" value="UniProtKB-ARBA"/>
</dbReference>
<gene>
    <name evidence="2" type="ORF">PCAMFM013_S006g000377</name>
</gene>
<dbReference type="STRING" id="1429867.A0A0G4P6A1"/>
<dbReference type="InterPro" id="IPR029058">
    <property type="entry name" value="AB_hydrolase_fold"/>
</dbReference>
<dbReference type="AlphaFoldDB" id="A0A0G4P6A1"/>
<dbReference type="PANTHER" id="PTHR37017:SF11">
    <property type="entry name" value="ESTERASE_LIPASE_THIOESTERASE DOMAIN-CONTAINING PROTEIN"/>
    <property type="match status" value="1"/>
</dbReference>
<dbReference type="Gene3D" id="3.40.50.1820">
    <property type="entry name" value="alpha/beta hydrolase"/>
    <property type="match status" value="1"/>
</dbReference>
<keyword evidence="3" id="KW-1185">Reference proteome</keyword>
<feature type="region of interest" description="Disordered" evidence="1">
    <location>
        <begin position="41"/>
        <end position="65"/>
    </location>
</feature>
<evidence type="ECO:0000313" key="3">
    <source>
        <dbReference type="Proteomes" id="UP000053732"/>
    </source>
</evidence>